<name>A0A919XWI6_9BACL</name>
<feature type="domain" description="GmrSD restriction endonucleases N-terminal" evidence="1">
    <location>
        <begin position="12"/>
        <end position="151"/>
    </location>
</feature>
<dbReference type="PANTHER" id="PTHR39639:SF1">
    <property type="entry name" value="DUF262 DOMAIN-CONTAINING PROTEIN"/>
    <property type="match status" value="1"/>
</dbReference>
<gene>
    <name evidence="2" type="ORF">J41TS12_30510</name>
</gene>
<organism evidence="2 3">
    <name type="scientific">Paenibacillus antibioticophila</name>
    <dbReference type="NCBI Taxonomy" id="1274374"/>
    <lineage>
        <taxon>Bacteria</taxon>
        <taxon>Bacillati</taxon>
        <taxon>Bacillota</taxon>
        <taxon>Bacilli</taxon>
        <taxon>Bacillales</taxon>
        <taxon>Paenibacillaceae</taxon>
        <taxon>Paenibacillus</taxon>
    </lineage>
</organism>
<evidence type="ECO:0000313" key="3">
    <source>
        <dbReference type="Proteomes" id="UP000681162"/>
    </source>
</evidence>
<evidence type="ECO:0000313" key="2">
    <source>
        <dbReference type="EMBL" id="GIO38190.1"/>
    </source>
</evidence>
<dbReference type="Pfam" id="PF03235">
    <property type="entry name" value="GmrSD_N"/>
    <property type="match status" value="1"/>
</dbReference>
<dbReference type="PANTHER" id="PTHR39639">
    <property type="entry name" value="CHROMOSOME 16, WHOLE GENOME SHOTGUN SEQUENCE"/>
    <property type="match status" value="1"/>
</dbReference>
<dbReference type="EMBL" id="BORR01000010">
    <property type="protein sequence ID" value="GIO38190.1"/>
    <property type="molecule type" value="Genomic_DNA"/>
</dbReference>
<sequence length="321" mass="37826">MKRSSIQRTTKSLLNMRDRIRFDLPFQRNSVWKNDRRSYLVDSVIRDRYIPNILVWDNGDGYIWVIDGRQRLESLFFFADGDYKLSKGTADFNGEIIAGKKFEELSSDTQFEFLTYNFTVTEFRECTFEEVEEMFYRVNQSVPLTSTEKTRVKVSPAVREVVQELGQHLFFEKIAFTKADRNRYVDEQLIWQFIASTTKQDIDFGGASLNKFISGLDEVPARVVDLIEQKIDYMDAAFRNWNKEKRKMLKKVHVSSLFQVVDYALEKHWSEDQFGEWAKSFLIDRYSVDSPYGQLCQKGATSKQIVSKRLDYMIKDMEQFG</sequence>
<protein>
    <recommendedName>
        <fullName evidence="1">GmrSD restriction endonucleases N-terminal domain-containing protein</fullName>
    </recommendedName>
</protein>
<evidence type="ECO:0000259" key="1">
    <source>
        <dbReference type="Pfam" id="PF03235"/>
    </source>
</evidence>
<dbReference type="InterPro" id="IPR004919">
    <property type="entry name" value="GmrSD_N"/>
</dbReference>
<keyword evidence="3" id="KW-1185">Reference proteome</keyword>
<reference evidence="2 3" key="1">
    <citation type="submission" date="2021-03" db="EMBL/GenBank/DDBJ databases">
        <title>Antimicrobial resistance genes in bacteria isolated from Japanese honey, and their potential for conferring macrolide and lincosamide resistance in the American foulbrood pathogen Paenibacillus larvae.</title>
        <authorList>
            <person name="Okamoto M."/>
            <person name="Kumagai M."/>
            <person name="Kanamori H."/>
            <person name="Takamatsu D."/>
        </authorList>
    </citation>
    <scope>NUCLEOTIDE SEQUENCE [LARGE SCALE GENOMIC DNA]</scope>
    <source>
        <strain evidence="2 3">J41TS12</strain>
    </source>
</reference>
<dbReference type="RefSeq" id="WP_212940326.1">
    <property type="nucleotide sequence ID" value="NZ_BORR01000010.1"/>
</dbReference>
<comment type="caution">
    <text evidence="2">The sequence shown here is derived from an EMBL/GenBank/DDBJ whole genome shotgun (WGS) entry which is preliminary data.</text>
</comment>
<dbReference type="Proteomes" id="UP000681162">
    <property type="component" value="Unassembled WGS sequence"/>
</dbReference>
<dbReference type="AlphaFoldDB" id="A0A919XWI6"/>
<proteinExistence type="predicted"/>
<accession>A0A919XWI6</accession>